<dbReference type="PANTHER" id="PTHR44360">
    <property type="entry name" value="DNAJ HOMOLOG SUBFAMILY B MEMBER 9"/>
    <property type="match status" value="1"/>
</dbReference>
<dbReference type="PATRIC" id="fig|1173027.3.peg.6070"/>
<evidence type="ECO:0000313" key="4">
    <source>
        <dbReference type="EMBL" id="AFZ21118.1"/>
    </source>
</evidence>
<sequence length="236" mass="27270">MSASNHYDTLNISSQATSAEIKQAYRRLAKLFHPDSKSETADSDKIIEVNAAYEVLSDPKRRRSYDEQLRSSPSTTQYRNRQQRTADAQQKYQRHRQTAQDADFQLSQWLQLVYKPVTRLIRLIVRPLNAQVDELALDPFDDELMANFQAYLEECRNYLNQAQLTFRSQPNPPTVAGAAASLYYCLNQLGDGIEELNFFTLNYDDHYLHVGQELFRIATGLHYEAQDALRELAQKV</sequence>
<dbReference type="InterPro" id="IPR001623">
    <property type="entry name" value="DnaJ_domain"/>
</dbReference>
<dbReference type="SUPFAM" id="SSF46565">
    <property type="entry name" value="Chaperone J-domain"/>
    <property type="match status" value="1"/>
</dbReference>
<dbReference type="PROSITE" id="PS50076">
    <property type="entry name" value="DNAJ_2"/>
    <property type="match status" value="1"/>
</dbReference>
<evidence type="ECO:0000256" key="1">
    <source>
        <dbReference type="ARBA" id="ARBA00023186"/>
    </source>
</evidence>
<proteinExistence type="predicted"/>
<dbReference type="Gene3D" id="1.10.287.110">
    <property type="entry name" value="DnaJ domain"/>
    <property type="match status" value="1"/>
</dbReference>
<dbReference type="OrthoDB" id="9779889at2"/>
<keyword evidence="5" id="KW-1185">Reference proteome</keyword>
<feature type="domain" description="J" evidence="3">
    <location>
        <begin position="5"/>
        <end position="69"/>
    </location>
</feature>
<feature type="region of interest" description="Disordered" evidence="2">
    <location>
        <begin position="60"/>
        <end position="92"/>
    </location>
</feature>
<reference evidence="4 5" key="1">
    <citation type="submission" date="2012-06" db="EMBL/GenBank/DDBJ databases">
        <title>Finished chromosome of genome of Microcoleus sp. PCC 7113.</title>
        <authorList>
            <consortium name="US DOE Joint Genome Institute"/>
            <person name="Gugger M."/>
            <person name="Coursin T."/>
            <person name="Rippka R."/>
            <person name="Tandeau De Marsac N."/>
            <person name="Huntemann M."/>
            <person name="Wei C.-L."/>
            <person name="Han J."/>
            <person name="Detter J.C."/>
            <person name="Han C."/>
            <person name="Tapia R."/>
            <person name="Chen A."/>
            <person name="Kyrpides N."/>
            <person name="Mavromatis K."/>
            <person name="Markowitz V."/>
            <person name="Szeto E."/>
            <person name="Ivanova N."/>
            <person name="Pagani I."/>
            <person name="Pati A."/>
            <person name="Goodwin L."/>
            <person name="Nordberg H.P."/>
            <person name="Cantor M.N."/>
            <person name="Hua S.X."/>
            <person name="Woyke T."/>
            <person name="Kerfeld C.A."/>
        </authorList>
    </citation>
    <scope>NUCLEOTIDE SEQUENCE [LARGE SCALE GENOMIC DNA]</scope>
    <source>
        <strain evidence="4 5">PCC 7113</strain>
    </source>
</reference>
<dbReference type="InterPro" id="IPR036869">
    <property type="entry name" value="J_dom_sf"/>
</dbReference>
<dbReference type="Pfam" id="PF00226">
    <property type="entry name" value="DnaJ"/>
    <property type="match status" value="1"/>
</dbReference>
<evidence type="ECO:0000259" key="3">
    <source>
        <dbReference type="PROSITE" id="PS50076"/>
    </source>
</evidence>
<accession>K9WLS7</accession>
<dbReference type="KEGG" id="mic:Mic7113_5481"/>
<evidence type="ECO:0000313" key="5">
    <source>
        <dbReference type="Proteomes" id="UP000010471"/>
    </source>
</evidence>
<evidence type="ECO:0000256" key="2">
    <source>
        <dbReference type="SAM" id="MobiDB-lite"/>
    </source>
</evidence>
<dbReference type="STRING" id="1173027.Mic7113_5481"/>
<dbReference type="AlphaFoldDB" id="K9WLS7"/>
<gene>
    <name evidence="4" type="ORF">Mic7113_5481</name>
</gene>
<dbReference type="eggNOG" id="COG0484">
    <property type="taxonomic scope" value="Bacteria"/>
</dbReference>
<dbReference type="CDD" id="cd06257">
    <property type="entry name" value="DnaJ"/>
    <property type="match status" value="1"/>
</dbReference>
<dbReference type="InterPro" id="IPR051948">
    <property type="entry name" value="Hsp70_co-chaperone_J-domain"/>
</dbReference>
<dbReference type="HOGENOM" id="CLU_1189056_0_0_3"/>
<dbReference type="GO" id="GO:0051087">
    <property type="term" value="F:protein-folding chaperone binding"/>
    <property type="evidence" value="ECO:0007669"/>
    <property type="project" value="TreeGrafter"/>
</dbReference>
<dbReference type="PRINTS" id="PR00625">
    <property type="entry name" value="JDOMAIN"/>
</dbReference>
<organism evidence="4 5">
    <name type="scientific">Allocoleopsis franciscana PCC 7113</name>
    <dbReference type="NCBI Taxonomy" id="1173027"/>
    <lineage>
        <taxon>Bacteria</taxon>
        <taxon>Bacillati</taxon>
        <taxon>Cyanobacteriota</taxon>
        <taxon>Cyanophyceae</taxon>
        <taxon>Coleofasciculales</taxon>
        <taxon>Coleofasciculaceae</taxon>
        <taxon>Allocoleopsis</taxon>
        <taxon>Allocoleopsis franciscana</taxon>
    </lineage>
</organism>
<dbReference type="PANTHER" id="PTHR44360:SF1">
    <property type="entry name" value="DNAJ HOMOLOG SUBFAMILY B MEMBER 9"/>
    <property type="match status" value="1"/>
</dbReference>
<feature type="compositionally biased region" description="Polar residues" evidence="2">
    <location>
        <begin position="70"/>
        <end position="91"/>
    </location>
</feature>
<dbReference type="SMART" id="SM00271">
    <property type="entry name" value="DnaJ"/>
    <property type="match status" value="1"/>
</dbReference>
<dbReference type="GO" id="GO:0051787">
    <property type="term" value="F:misfolded protein binding"/>
    <property type="evidence" value="ECO:0007669"/>
    <property type="project" value="TreeGrafter"/>
</dbReference>
<dbReference type="GO" id="GO:0036503">
    <property type="term" value="P:ERAD pathway"/>
    <property type="evidence" value="ECO:0007669"/>
    <property type="project" value="TreeGrafter"/>
</dbReference>
<protein>
    <submittedName>
        <fullName evidence="4">DnaJ-class molecular chaperone with C-terminal Zn finger domain</fullName>
    </submittedName>
</protein>
<dbReference type="Proteomes" id="UP000010471">
    <property type="component" value="Chromosome"/>
</dbReference>
<dbReference type="RefSeq" id="WP_015185251.1">
    <property type="nucleotide sequence ID" value="NC_019738.1"/>
</dbReference>
<name>K9WLS7_9CYAN</name>
<keyword evidence="1" id="KW-0143">Chaperone</keyword>
<dbReference type="EMBL" id="CP003630">
    <property type="protein sequence ID" value="AFZ21118.1"/>
    <property type="molecule type" value="Genomic_DNA"/>
</dbReference>